<dbReference type="Proteomes" id="UP001058074">
    <property type="component" value="Unassembled WGS sequence"/>
</dbReference>
<name>A0ACB5RGS6_9CLOT</name>
<sequence>MNNTLELIEKDEIKDLKKENSTEKLNIILLLTSKTISLLGTNIYNFALSLYILKVTGSGGSFAINVLIAMLPRIILGPFAGIIADRIDRKKLTITFDALSGIITFGLLGLSSIYGLKIEFIYITSLLLAIINIFYDTSLTSSMPNLVTDKKLMKINSYCSTSTAVSGILAPVLAGVIYGLIPINIFLILNGISFFFSSAIEMFINFNFNSSLETSSKTPMTLTVFKNEIKEVLQFVREQKIIYELIKYVLLINFFFNASIGVVYPYIINNVLKMSSAQYGTFQAFYFVGMIIASIILGNKKEKGNGLKNLAFGLGTTGVVFMLLGIQVINLSIFKINFVLCAYNVILLFIMGVALITVNTPLMVTLQRMTPENLRGRITGIIGTLSGGIAPLGIIITGLIIDRVSPLIILLISGGTIVLAAVHMKRNNTI</sequence>
<accession>A0ACB5RGS6</accession>
<comment type="caution">
    <text evidence="1">The sequence shown here is derived from an EMBL/GenBank/DDBJ whole genome shotgun (WGS) entry which is preliminary data.</text>
</comment>
<keyword evidence="2" id="KW-1185">Reference proteome</keyword>
<organism evidence="1 2">
    <name type="scientific">Inconstantimicrobium mannanitabidum</name>
    <dbReference type="NCBI Taxonomy" id="1604901"/>
    <lineage>
        <taxon>Bacteria</taxon>
        <taxon>Bacillati</taxon>
        <taxon>Bacillota</taxon>
        <taxon>Clostridia</taxon>
        <taxon>Eubacteriales</taxon>
        <taxon>Clostridiaceae</taxon>
        <taxon>Inconstantimicrobium</taxon>
    </lineage>
</organism>
<reference evidence="1" key="1">
    <citation type="journal article" date="2025" name="Int. J. Syst. Evol. Microbiol.">
        <title>Inconstantimicrobium mannanitabidum sp. nov., a novel member of the family Clostridiaceae isolated from anoxic soil under the treatment of reductive soil disinfestation.</title>
        <authorList>
            <person name="Ueki A."/>
            <person name="Tonouchi A."/>
            <person name="Honma S."/>
            <person name="Kaku N."/>
            <person name="Ueki K."/>
        </authorList>
    </citation>
    <scope>NUCLEOTIDE SEQUENCE</scope>
    <source>
        <strain evidence="1">TW13</strain>
    </source>
</reference>
<evidence type="ECO:0000313" key="1">
    <source>
        <dbReference type="EMBL" id="GKX68285.1"/>
    </source>
</evidence>
<gene>
    <name evidence="1" type="ORF">rsdtw13_35430</name>
</gene>
<evidence type="ECO:0000313" key="2">
    <source>
        <dbReference type="Proteomes" id="UP001058074"/>
    </source>
</evidence>
<dbReference type="EMBL" id="BROD01000001">
    <property type="protein sequence ID" value="GKX68285.1"/>
    <property type="molecule type" value="Genomic_DNA"/>
</dbReference>
<protein>
    <submittedName>
        <fullName evidence="1">MFS transporter</fullName>
    </submittedName>
</protein>
<proteinExistence type="predicted"/>